<feature type="region of interest" description="Disordered" evidence="1">
    <location>
        <begin position="1"/>
        <end position="26"/>
    </location>
</feature>
<evidence type="ECO:0000256" key="1">
    <source>
        <dbReference type="SAM" id="MobiDB-lite"/>
    </source>
</evidence>
<accession>A0A2K3QHB4</accession>
<comment type="caution">
    <text evidence="2">The sequence shown here is derived from an EMBL/GenBank/DDBJ whole genome shotgun (WGS) entry which is preliminary data.</text>
</comment>
<dbReference type="EMBL" id="NRSZ01000480">
    <property type="protein sequence ID" value="PNY26921.1"/>
    <property type="molecule type" value="Genomic_DNA"/>
</dbReference>
<organism evidence="2 3">
    <name type="scientific">Tolypocladium capitatum</name>
    <dbReference type="NCBI Taxonomy" id="45235"/>
    <lineage>
        <taxon>Eukaryota</taxon>
        <taxon>Fungi</taxon>
        <taxon>Dikarya</taxon>
        <taxon>Ascomycota</taxon>
        <taxon>Pezizomycotina</taxon>
        <taxon>Sordariomycetes</taxon>
        <taxon>Hypocreomycetidae</taxon>
        <taxon>Hypocreales</taxon>
        <taxon>Ophiocordycipitaceae</taxon>
        <taxon>Tolypocladium</taxon>
    </lineage>
</organism>
<name>A0A2K3QHB4_9HYPO</name>
<gene>
    <name evidence="2" type="ORF">TCAP_03148</name>
</gene>
<evidence type="ECO:0000313" key="3">
    <source>
        <dbReference type="Proteomes" id="UP000236621"/>
    </source>
</evidence>
<sequence length="284" mass="29405">PNSPVGRRGAVDQGPKTGAQIGTTDRPTSVCILALAENEAVAASRPVDDDQQPAGSNGQREAEGGRGAVTPADDERRTASPPAVAPPHAGRVECVEPAITGAGRQAARGSPVGRCRCRQPLRLPLPLPPSSLLKRSSSHGSRLDTAALHRTRAAAAAAAAADMGLKGRLGLGRSTAVEGADSIEPDDAHGGVDDAAAAAKQLSNLRKQQTWDPFLDHDELAKLDDVSNMEKQASSDEPYVEDSPYAEVRSSVRPPPAAGPLHAHECMGSRETTTNAAEDAPNPD</sequence>
<dbReference type="Proteomes" id="UP000236621">
    <property type="component" value="Unassembled WGS sequence"/>
</dbReference>
<feature type="region of interest" description="Disordered" evidence="1">
    <location>
        <begin position="226"/>
        <end position="284"/>
    </location>
</feature>
<protein>
    <submittedName>
        <fullName evidence="2">Sexual differentiation process protein isp4</fullName>
    </submittedName>
</protein>
<proteinExistence type="predicted"/>
<feature type="region of interest" description="Disordered" evidence="1">
    <location>
        <begin position="41"/>
        <end position="91"/>
    </location>
</feature>
<keyword evidence="3" id="KW-1185">Reference proteome</keyword>
<feature type="non-terminal residue" evidence="2">
    <location>
        <position position="1"/>
    </location>
</feature>
<dbReference type="AlphaFoldDB" id="A0A2K3QHB4"/>
<evidence type="ECO:0000313" key="2">
    <source>
        <dbReference type="EMBL" id="PNY26921.1"/>
    </source>
</evidence>
<reference evidence="2 3" key="1">
    <citation type="submission" date="2017-08" db="EMBL/GenBank/DDBJ databases">
        <title>Harnessing the power of phylogenomics to disentangle the directionality and signatures of interkingdom host jumping in the parasitic fungal genus Tolypocladium.</title>
        <authorList>
            <person name="Quandt C.A."/>
            <person name="Patterson W."/>
            <person name="Spatafora J.W."/>
        </authorList>
    </citation>
    <scope>NUCLEOTIDE SEQUENCE [LARGE SCALE GENOMIC DNA]</scope>
    <source>
        <strain evidence="2 3">CBS 113982</strain>
    </source>
</reference>